<keyword evidence="4 5" id="KW-0472">Membrane</keyword>
<gene>
    <name evidence="7" type="ORF">Q73A0000_08865</name>
</gene>
<evidence type="ECO:0000313" key="7">
    <source>
        <dbReference type="EMBL" id="QOW10467.1"/>
    </source>
</evidence>
<keyword evidence="3 5" id="KW-1133">Transmembrane helix</keyword>
<dbReference type="Pfam" id="PF06271">
    <property type="entry name" value="RDD"/>
    <property type="match status" value="1"/>
</dbReference>
<proteinExistence type="predicted"/>
<dbReference type="EMBL" id="CP040442">
    <property type="protein sequence ID" value="QOW10467.1"/>
    <property type="molecule type" value="Genomic_DNA"/>
</dbReference>
<evidence type="ECO:0000256" key="1">
    <source>
        <dbReference type="ARBA" id="ARBA00004141"/>
    </source>
</evidence>
<evidence type="ECO:0000256" key="3">
    <source>
        <dbReference type="ARBA" id="ARBA00022989"/>
    </source>
</evidence>
<organism evidence="7 8">
    <name type="scientific">Kaistella flava</name>
    <name type="common">ex Peng et al. 2021</name>
    <dbReference type="NCBI Taxonomy" id="2038776"/>
    <lineage>
        <taxon>Bacteria</taxon>
        <taxon>Pseudomonadati</taxon>
        <taxon>Bacteroidota</taxon>
        <taxon>Flavobacteriia</taxon>
        <taxon>Flavobacteriales</taxon>
        <taxon>Weeksellaceae</taxon>
        <taxon>Chryseobacterium group</taxon>
        <taxon>Kaistella</taxon>
    </lineage>
</organism>
<protein>
    <submittedName>
        <fullName evidence="7">RDD family protein</fullName>
    </submittedName>
</protein>
<sequence length="194" mass="22795">MKDYHKNCIELKISELKESKTIRRPTKAFDKSGNRIYEELQYDFPFREIQNLFGSERLFSKIIDILPLFLILHVFFHFELLHSFLYAIPAVIISGTILETIFGSTLGKKIFDLKVIDDFGRFPNFSKSLKRNLLCLINLFPSFYDFQSKSSGVWLTGVNFNMQLNNKFCKTYVVKSKVAEKIKEMLNSERFFTI</sequence>
<evidence type="ECO:0000256" key="5">
    <source>
        <dbReference type="SAM" id="Phobius"/>
    </source>
</evidence>
<dbReference type="KEGG" id="kfa:Q73A0000_08865"/>
<keyword evidence="2 5" id="KW-0812">Transmembrane</keyword>
<feature type="transmembrane region" description="Helical" evidence="5">
    <location>
        <begin position="84"/>
        <end position="106"/>
    </location>
</feature>
<accession>A0A7M2Y881</accession>
<dbReference type="AlphaFoldDB" id="A0A7M2Y881"/>
<evidence type="ECO:0000256" key="2">
    <source>
        <dbReference type="ARBA" id="ARBA00022692"/>
    </source>
</evidence>
<evidence type="ECO:0000259" key="6">
    <source>
        <dbReference type="Pfam" id="PF06271"/>
    </source>
</evidence>
<keyword evidence="8" id="KW-1185">Reference proteome</keyword>
<dbReference type="Proteomes" id="UP000594195">
    <property type="component" value="Chromosome"/>
</dbReference>
<evidence type="ECO:0000313" key="8">
    <source>
        <dbReference type="Proteomes" id="UP000594195"/>
    </source>
</evidence>
<dbReference type="InterPro" id="IPR010432">
    <property type="entry name" value="RDD"/>
</dbReference>
<feature type="domain" description="RDD" evidence="6">
    <location>
        <begin position="78"/>
        <end position="146"/>
    </location>
</feature>
<feature type="transmembrane region" description="Helical" evidence="5">
    <location>
        <begin position="58"/>
        <end position="78"/>
    </location>
</feature>
<evidence type="ECO:0000256" key="4">
    <source>
        <dbReference type="ARBA" id="ARBA00023136"/>
    </source>
</evidence>
<comment type="subcellular location">
    <subcellularLocation>
        <location evidence="1">Membrane</location>
        <topology evidence="1">Multi-pass membrane protein</topology>
    </subcellularLocation>
</comment>
<dbReference type="GO" id="GO:0016020">
    <property type="term" value="C:membrane"/>
    <property type="evidence" value="ECO:0007669"/>
    <property type="project" value="UniProtKB-SubCell"/>
</dbReference>
<name>A0A7M2Y881_9FLAO</name>
<reference evidence="7 8" key="1">
    <citation type="submission" date="2019-05" db="EMBL/GenBank/DDBJ databases">
        <title>Chryseobacterium sp. isolated from King George Island, maritime Antarctica.</title>
        <authorList>
            <person name="Peng X."/>
        </authorList>
    </citation>
    <scope>NUCLEOTIDE SEQUENCE [LARGE SCALE GENOMIC DNA]</scope>
    <source>
        <strain evidence="7 8">7-3A</strain>
    </source>
</reference>